<evidence type="ECO:0000256" key="1">
    <source>
        <dbReference type="SAM" id="MobiDB-lite"/>
    </source>
</evidence>
<dbReference type="AlphaFoldDB" id="B6WQ44"/>
<dbReference type="HOGENOM" id="CLU_2394950_0_0_7"/>
<evidence type="ECO:0000313" key="3">
    <source>
        <dbReference type="Proteomes" id="UP000003676"/>
    </source>
</evidence>
<organism evidence="2 3">
    <name type="scientific">Desulfovibrio piger ATCC 29098</name>
    <dbReference type="NCBI Taxonomy" id="411464"/>
    <lineage>
        <taxon>Bacteria</taxon>
        <taxon>Pseudomonadati</taxon>
        <taxon>Thermodesulfobacteriota</taxon>
        <taxon>Desulfovibrionia</taxon>
        <taxon>Desulfovibrionales</taxon>
        <taxon>Desulfovibrionaceae</taxon>
        <taxon>Desulfovibrio</taxon>
    </lineage>
</organism>
<gene>
    <name evidence="2" type="ORF">DESPIG_00167</name>
</gene>
<proteinExistence type="predicted"/>
<comment type="caution">
    <text evidence="2">The sequence shown here is derived from an EMBL/GenBank/DDBJ whole genome shotgun (WGS) entry which is preliminary data.</text>
</comment>
<dbReference type="Proteomes" id="UP000003676">
    <property type="component" value="Unassembled WGS sequence"/>
</dbReference>
<accession>B6WQ44</accession>
<sequence>MVAAVFSTGSGKVPATERISRARFRRASDIDPGVLSTVVMAQQAPQVVDVDDRFGGTTGQRGSFDIPGELTQGSRSFSQKGRDLFPVFRGQRH</sequence>
<dbReference type="EMBL" id="ABXU01000008">
    <property type="protein sequence ID" value="EEB34914.1"/>
    <property type="molecule type" value="Genomic_DNA"/>
</dbReference>
<protein>
    <submittedName>
        <fullName evidence="2">Uncharacterized protein</fullName>
    </submittedName>
</protein>
<name>B6WQ44_9BACT</name>
<reference evidence="2 3" key="2">
    <citation type="submission" date="2008-10" db="EMBL/GenBank/DDBJ databases">
        <authorList>
            <person name="Fulton L."/>
            <person name="Clifton S."/>
            <person name="Fulton B."/>
            <person name="Xu J."/>
            <person name="Minx P."/>
            <person name="Pepin K.H."/>
            <person name="Johnson M."/>
            <person name="Bhonagiri V."/>
            <person name="Nash W.E."/>
            <person name="Mardis E.R."/>
            <person name="Wilson R.K."/>
        </authorList>
    </citation>
    <scope>NUCLEOTIDE SEQUENCE [LARGE SCALE GENOMIC DNA]</scope>
    <source>
        <strain evidence="2 3">ATCC 29098</strain>
    </source>
</reference>
<evidence type="ECO:0000313" key="2">
    <source>
        <dbReference type="EMBL" id="EEB34914.1"/>
    </source>
</evidence>
<reference evidence="2 3" key="1">
    <citation type="submission" date="2008-10" db="EMBL/GenBank/DDBJ databases">
        <title>Draft genome sequence of Desulvovibrio piger (ATCC 29098).</title>
        <authorList>
            <person name="Sudarsanam P."/>
            <person name="Ley R."/>
            <person name="Guruge J."/>
            <person name="Turnbaugh P.J."/>
            <person name="Mahowald M."/>
            <person name="Liep D."/>
            <person name="Gordon J."/>
        </authorList>
    </citation>
    <scope>NUCLEOTIDE SEQUENCE [LARGE SCALE GENOMIC DNA]</scope>
    <source>
        <strain evidence="2 3">ATCC 29098</strain>
    </source>
</reference>
<feature type="region of interest" description="Disordered" evidence="1">
    <location>
        <begin position="50"/>
        <end position="75"/>
    </location>
</feature>